<keyword evidence="4" id="KW-0238">DNA-binding</keyword>
<dbReference type="EMBL" id="NKXS01007137">
    <property type="protein sequence ID" value="PIN00150.1"/>
    <property type="molecule type" value="Genomic_DNA"/>
</dbReference>
<feature type="compositionally biased region" description="Polar residues" evidence="7">
    <location>
        <begin position="169"/>
        <end position="181"/>
    </location>
</feature>
<evidence type="ECO:0000259" key="8">
    <source>
        <dbReference type="PROSITE" id="PS50811"/>
    </source>
</evidence>
<dbReference type="PROSITE" id="PS50811">
    <property type="entry name" value="WRKY"/>
    <property type="match status" value="2"/>
</dbReference>
<dbReference type="Gene3D" id="2.20.25.80">
    <property type="entry name" value="WRKY domain"/>
    <property type="match status" value="2"/>
</dbReference>
<proteinExistence type="predicted"/>
<dbReference type="STRING" id="429701.A0A2G9G5F8"/>
<evidence type="ECO:0000313" key="9">
    <source>
        <dbReference type="EMBL" id="PIN00150.1"/>
    </source>
</evidence>
<feature type="compositionally biased region" description="Low complexity" evidence="7">
    <location>
        <begin position="188"/>
        <end position="199"/>
    </location>
</feature>
<evidence type="ECO:0000256" key="2">
    <source>
        <dbReference type="ARBA" id="ARBA00022737"/>
    </source>
</evidence>
<evidence type="ECO:0000256" key="1">
    <source>
        <dbReference type="ARBA" id="ARBA00004123"/>
    </source>
</evidence>
<feature type="compositionally biased region" description="Basic and acidic residues" evidence="7">
    <location>
        <begin position="27"/>
        <end position="43"/>
    </location>
</feature>
<accession>A0A2G9G5F8</accession>
<feature type="compositionally biased region" description="Basic and acidic residues" evidence="7">
    <location>
        <begin position="332"/>
        <end position="345"/>
    </location>
</feature>
<evidence type="ECO:0000256" key="7">
    <source>
        <dbReference type="SAM" id="MobiDB-lite"/>
    </source>
</evidence>
<dbReference type="PANTHER" id="PTHR31221:SF150">
    <property type="entry name" value="WRKY TRANSCRIPTION FACTOR 32-RELATED"/>
    <property type="match status" value="1"/>
</dbReference>
<feature type="compositionally biased region" description="Polar residues" evidence="7">
    <location>
        <begin position="149"/>
        <end position="162"/>
    </location>
</feature>
<dbReference type="PANTHER" id="PTHR31221">
    <property type="entry name" value="WRKY TRANSCRIPTION FACTOR PROTEIN 1-RELATED"/>
    <property type="match status" value="1"/>
</dbReference>
<dbReference type="SMART" id="SM00774">
    <property type="entry name" value="WRKY"/>
    <property type="match status" value="2"/>
</dbReference>
<dbReference type="GO" id="GO:0005634">
    <property type="term" value="C:nucleus"/>
    <property type="evidence" value="ECO:0007669"/>
    <property type="project" value="UniProtKB-SubCell"/>
</dbReference>
<feature type="region of interest" description="Disordered" evidence="7">
    <location>
        <begin position="1"/>
        <end position="222"/>
    </location>
</feature>
<comment type="caution">
    <text evidence="9">The sequence shown here is derived from an EMBL/GenBank/DDBJ whole genome shotgun (WGS) entry which is preliminary data.</text>
</comment>
<organism evidence="9 11">
    <name type="scientific">Handroanthus impetiginosus</name>
    <dbReference type="NCBI Taxonomy" id="429701"/>
    <lineage>
        <taxon>Eukaryota</taxon>
        <taxon>Viridiplantae</taxon>
        <taxon>Streptophyta</taxon>
        <taxon>Embryophyta</taxon>
        <taxon>Tracheophyta</taxon>
        <taxon>Spermatophyta</taxon>
        <taxon>Magnoliopsida</taxon>
        <taxon>eudicotyledons</taxon>
        <taxon>Gunneridae</taxon>
        <taxon>Pentapetalae</taxon>
        <taxon>asterids</taxon>
        <taxon>lamiids</taxon>
        <taxon>Lamiales</taxon>
        <taxon>Bignoniaceae</taxon>
        <taxon>Crescentiina</taxon>
        <taxon>Tabebuia alliance</taxon>
        <taxon>Handroanthus</taxon>
    </lineage>
</organism>
<sequence length="512" mass="56038">MEEENNRSSGALQDTENESSRLSSGGQEEKVGEKVEKNEEQRRVCSGSSNDCGVGNSSRGETKASDSETLASVQVSEGEFQADFDESSHVLSEVPVEFSLQPLLPAEELKDQGRTAHEESPKDVTGQSSQVQKQHQVPLPDGSSELELSPTSVTKSNSSIPSRTLPEQKLQTVKNGNNDCLTNRDKQNSSNPKPSSVVSMLKNPDGYNWRKYGQKQVKSPEGSRSYYRCTFSDCYAKKIECCDNSNHLTETVYRGPHNHDPPNKLNCTRENRPALPIMPVNGKNDTSHPVGGVNGPVPSAPSREPILGIDEVSETKQQESSGSESDDTVEINMKEESADGPECKNRPKRNSTGELEALSKPGKKPKYVVHAAGNVGISGDGYRWRKYGQKMVKGNPHPRNYYRCTSAGCPVRKHIEKAMDNTGEVVITYMGVHDHDKPVPKKRHGPKNTHLVASSPLSADNLHSNTKTHKSKTERSVDNEGELTGEALNICKEKASDSARAVLSIGFEIKPC</sequence>
<feature type="compositionally biased region" description="Polar residues" evidence="7">
    <location>
        <begin position="7"/>
        <end position="24"/>
    </location>
</feature>
<keyword evidence="2" id="KW-0677">Repeat</keyword>
<feature type="region of interest" description="Disordered" evidence="7">
    <location>
        <begin position="310"/>
        <end position="362"/>
    </location>
</feature>
<feature type="compositionally biased region" description="Basic and acidic residues" evidence="7">
    <location>
        <begin position="107"/>
        <end position="122"/>
    </location>
</feature>
<evidence type="ECO:0000256" key="3">
    <source>
        <dbReference type="ARBA" id="ARBA00023015"/>
    </source>
</evidence>
<evidence type="ECO:0000313" key="10">
    <source>
        <dbReference type="EMBL" id="PIN18511.1"/>
    </source>
</evidence>
<dbReference type="GO" id="GO:0043565">
    <property type="term" value="F:sequence-specific DNA binding"/>
    <property type="evidence" value="ECO:0007669"/>
    <property type="project" value="InterPro"/>
</dbReference>
<protein>
    <recommendedName>
        <fullName evidence="8">WRKY domain-containing protein</fullName>
    </recommendedName>
</protein>
<dbReference type="GO" id="GO:0003700">
    <property type="term" value="F:DNA-binding transcription factor activity"/>
    <property type="evidence" value="ECO:0007669"/>
    <property type="project" value="InterPro"/>
</dbReference>
<dbReference type="EMBL" id="NKXS01001448">
    <property type="protein sequence ID" value="PIN18511.1"/>
    <property type="molecule type" value="Genomic_DNA"/>
</dbReference>
<feature type="compositionally biased region" description="Polar residues" evidence="7">
    <location>
        <begin position="451"/>
        <end position="465"/>
    </location>
</feature>
<keyword evidence="6" id="KW-0539">Nucleus</keyword>
<dbReference type="InterPro" id="IPR036576">
    <property type="entry name" value="WRKY_dom_sf"/>
</dbReference>
<keyword evidence="3" id="KW-0805">Transcription regulation</keyword>
<dbReference type="Proteomes" id="UP000231279">
    <property type="component" value="Unassembled WGS sequence"/>
</dbReference>
<reference evidence="9" key="1">
    <citation type="submission" date="2017-07" db="EMBL/GenBank/DDBJ databases">
        <authorList>
            <person name="Sun Z.S."/>
            <person name="Albrecht U."/>
            <person name="Echele G."/>
            <person name="Lee C.C."/>
        </authorList>
    </citation>
    <scope>NUCLEOTIDE SEQUENCE</scope>
    <source>
        <strain evidence="9">UFG-1</strain>
        <tissue evidence="9">Leaf</tissue>
    </source>
</reference>
<feature type="domain" description="WRKY" evidence="8">
    <location>
        <begin position="373"/>
        <end position="438"/>
    </location>
</feature>
<keyword evidence="5" id="KW-0804">Transcription</keyword>
<feature type="region of interest" description="Disordered" evidence="7">
    <location>
        <begin position="434"/>
        <end position="481"/>
    </location>
</feature>
<evidence type="ECO:0000313" key="11">
    <source>
        <dbReference type="Proteomes" id="UP000231279"/>
    </source>
</evidence>
<feature type="compositionally biased region" description="Polar residues" evidence="7">
    <location>
        <begin position="125"/>
        <end position="135"/>
    </location>
</feature>
<reference evidence="11" key="2">
    <citation type="journal article" date="2018" name="Gigascience">
        <title>Genome assembly of the Pink Ipe (Handroanthus impetiginosus, Bignoniaceae), a highly valued, ecologically keystone Neotropical timber forest tree.</title>
        <authorList>
            <person name="Silva-Junior O.B."/>
            <person name="Grattapaglia D."/>
            <person name="Novaes E."/>
            <person name="Collevatti R.G."/>
        </authorList>
    </citation>
    <scope>NUCLEOTIDE SEQUENCE [LARGE SCALE GENOMIC DNA]</scope>
    <source>
        <strain evidence="11">cv. UFG-1</strain>
    </source>
</reference>
<comment type="subcellular location">
    <subcellularLocation>
        <location evidence="1">Nucleus</location>
    </subcellularLocation>
</comment>
<feature type="compositionally biased region" description="Polar residues" evidence="7">
    <location>
        <begin position="46"/>
        <end position="59"/>
    </location>
</feature>
<name>A0A2G9G5F8_9LAMI</name>
<feature type="domain" description="WRKY" evidence="8">
    <location>
        <begin position="198"/>
        <end position="262"/>
    </location>
</feature>
<keyword evidence="11" id="KW-1185">Reference proteome</keyword>
<dbReference type="InterPro" id="IPR044810">
    <property type="entry name" value="WRKY_plant"/>
</dbReference>
<dbReference type="SUPFAM" id="SSF118290">
    <property type="entry name" value="WRKY DNA-binding domain"/>
    <property type="match status" value="2"/>
</dbReference>
<evidence type="ECO:0000256" key="5">
    <source>
        <dbReference type="ARBA" id="ARBA00023163"/>
    </source>
</evidence>
<evidence type="ECO:0000256" key="6">
    <source>
        <dbReference type="ARBA" id="ARBA00023242"/>
    </source>
</evidence>
<gene>
    <name evidence="10" type="ORF">CDL12_08816</name>
    <name evidence="9" type="ORF">CDL12_27345</name>
</gene>
<evidence type="ECO:0000256" key="4">
    <source>
        <dbReference type="ARBA" id="ARBA00023125"/>
    </source>
</evidence>
<dbReference type="OrthoDB" id="764896at2759"/>
<reference evidence="9" key="3">
    <citation type="journal article" date="2018" name="Gigascience">
        <title>Genome assembly of the pink ipe (Handroanthus impetiginosus, Bignoniaceae), a highly-valued ecologically keystone neotropical timber forest tree.</title>
        <authorList>
            <person name="Silva-Junior O.B."/>
            <person name="Novaes E."/>
            <person name="Grattapaglia D."/>
            <person name="Collevatti R.G."/>
        </authorList>
    </citation>
    <scope>NUCLEOTIDE SEQUENCE [LARGE SCALE GENOMIC DNA]</scope>
    <source>
        <strain evidence="9">UFG-1</strain>
        <tissue evidence="9">Leaf</tissue>
    </source>
</reference>
<dbReference type="FunFam" id="2.20.25.80:FF:000006">
    <property type="entry name" value="WRKY transcription factor"/>
    <property type="match status" value="1"/>
</dbReference>
<dbReference type="Pfam" id="PF03106">
    <property type="entry name" value="WRKY"/>
    <property type="match status" value="2"/>
</dbReference>
<dbReference type="InterPro" id="IPR003657">
    <property type="entry name" value="WRKY_dom"/>
</dbReference>
<dbReference type="AlphaFoldDB" id="A0A2G9G5F8"/>